<dbReference type="SUPFAM" id="SSF53067">
    <property type="entry name" value="Actin-like ATPase domain"/>
    <property type="match status" value="2"/>
</dbReference>
<proteinExistence type="inferred from homology"/>
<accession>A0AAE3IPM2</accession>
<dbReference type="Pfam" id="PF02782">
    <property type="entry name" value="FGGY_C"/>
    <property type="match status" value="1"/>
</dbReference>
<reference evidence="9" key="1">
    <citation type="submission" date="2022-10" db="EMBL/GenBank/DDBJ databases">
        <authorList>
            <person name="Kim H.S."/>
            <person name="Kim J.-S."/>
            <person name="Suh M.K."/>
            <person name="Eom M.K."/>
            <person name="Lee J.-S."/>
        </authorList>
    </citation>
    <scope>NUCLEOTIDE SEQUENCE</scope>
    <source>
        <strain evidence="9">LIP-5</strain>
    </source>
</reference>
<evidence type="ECO:0000313" key="9">
    <source>
        <dbReference type="EMBL" id="MCU7695000.1"/>
    </source>
</evidence>
<evidence type="ECO:0000256" key="5">
    <source>
        <dbReference type="ARBA" id="ARBA00022840"/>
    </source>
</evidence>
<dbReference type="CDD" id="cd07771">
    <property type="entry name" value="ASKHA_NBD_FGGY_RhaB-like"/>
    <property type="match status" value="1"/>
</dbReference>
<keyword evidence="3" id="KW-0547">Nucleotide-binding</keyword>
<evidence type="ECO:0000256" key="2">
    <source>
        <dbReference type="ARBA" id="ARBA00022679"/>
    </source>
</evidence>
<feature type="domain" description="Carbohydrate kinase FGGY N-terminal" evidence="7">
    <location>
        <begin position="3"/>
        <end position="241"/>
    </location>
</feature>
<organism evidence="9 10">
    <name type="scientific">Haoranjiania flava</name>
    <dbReference type="NCBI Taxonomy" id="1856322"/>
    <lineage>
        <taxon>Bacteria</taxon>
        <taxon>Pseudomonadati</taxon>
        <taxon>Bacteroidota</taxon>
        <taxon>Chitinophagia</taxon>
        <taxon>Chitinophagales</taxon>
        <taxon>Chitinophagaceae</taxon>
        <taxon>Haoranjiania</taxon>
    </lineage>
</organism>
<gene>
    <name evidence="9" type="ORF">OD355_10770</name>
</gene>
<evidence type="ECO:0000313" key="10">
    <source>
        <dbReference type="Proteomes" id="UP001209317"/>
    </source>
</evidence>
<evidence type="ECO:0000259" key="8">
    <source>
        <dbReference type="Pfam" id="PF02782"/>
    </source>
</evidence>
<name>A0AAE3IPM2_9BACT</name>
<evidence type="ECO:0000256" key="4">
    <source>
        <dbReference type="ARBA" id="ARBA00022777"/>
    </source>
</evidence>
<keyword evidence="5" id="KW-0067">ATP-binding</keyword>
<keyword evidence="4" id="KW-0418">Kinase</keyword>
<evidence type="ECO:0000259" key="7">
    <source>
        <dbReference type="Pfam" id="PF00370"/>
    </source>
</evidence>
<evidence type="ECO:0000256" key="1">
    <source>
        <dbReference type="ARBA" id="ARBA00009156"/>
    </source>
</evidence>
<dbReference type="Gene3D" id="3.30.420.40">
    <property type="match status" value="2"/>
</dbReference>
<dbReference type="AlphaFoldDB" id="A0AAE3IPM2"/>
<sequence>MRYLAADFGAGSGRVIIGHIENGSLQLEDIHRFANKQYTSGNTLRWDFTYLFKELKKGIKKATQKYSDIVALGVDTWGVDFGLIGRDGKLLADPVCYRDKRTAGILDEAFKRIDKADLYARTGTQIMEINTAFQLLSMKLNNDAHLNEAAHLLFMPDLFNYFLTGVKKNEYTIASTSSLLNAQTKSWDHEIFSALGVPAAIMCEMVFPGAKIGRLSDVLCKELDCYPIDVYAVGSHDTASAAAVTYGSGNRTAYLSSGTWSLMGVHLDAPVLTRSAMESELTNEGGIADTILLLKNITGMWMLQCAIEEWRRDGAETGIKALLQQAAAATPFTAFIDTDDKMFLNPESMCGAIQQYCTDTHQPVPQSQGGHVRMILESLALKYRDTLHLLTQCSGKDIAALHIVGGGAQNKLLNRFTADATGLAVVAGPVEATAIGNILVQAMATKEISDSNTASKMVGRSFKVQKYFPGNKHLWDNKNIPVRTNPEQ</sequence>
<dbReference type="InterPro" id="IPR018485">
    <property type="entry name" value="FGGY_C"/>
</dbReference>
<dbReference type="Pfam" id="PF00370">
    <property type="entry name" value="FGGY_N"/>
    <property type="match status" value="1"/>
</dbReference>
<dbReference type="RefSeq" id="WP_263038485.1">
    <property type="nucleotide sequence ID" value="NZ_JAOTPL010000016.1"/>
</dbReference>
<evidence type="ECO:0000256" key="6">
    <source>
        <dbReference type="ARBA" id="ARBA00023308"/>
    </source>
</evidence>
<keyword evidence="6" id="KW-0684">Rhamnose metabolism</keyword>
<dbReference type="InterPro" id="IPR050406">
    <property type="entry name" value="FGGY_Carb_Kinase"/>
</dbReference>
<dbReference type="Proteomes" id="UP001209317">
    <property type="component" value="Unassembled WGS sequence"/>
</dbReference>
<dbReference type="GO" id="GO:0008993">
    <property type="term" value="F:rhamnulokinase activity"/>
    <property type="evidence" value="ECO:0007669"/>
    <property type="project" value="InterPro"/>
</dbReference>
<dbReference type="InterPro" id="IPR013449">
    <property type="entry name" value="Rhamnulokinase"/>
</dbReference>
<comment type="similarity">
    <text evidence="1">Belongs to the FGGY kinase family.</text>
</comment>
<keyword evidence="2" id="KW-0808">Transferase</keyword>
<evidence type="ECO:0000256" key="3">
    <source>
        <dbReference type="ARBA" id="ARBA00022741"/>
    </source>
</evidence>
<dbReference type="EMBL" id="JAOTPL010000016">
    <property type="protein sequence ID" value="MCU7695000.1"/>
    <property type="molecule type" value="Genomic_DNA"/>
</dbReference>
<dbReference type="InterPro" id="IPR043129">
    <property type="entry name" value="ATPase_NBD"/>
</dbReference>
<protein>
    <submittedName>
        <fullName evidence="9">Rhamnulokinase</fullName>
    </submittedName>
</protein>
<keyword evidence="10" id="KW-1185">Reference proteome</keyword>
<comment type="caution">
    <text evidence="9">The sequence shown here is derived from an EMBL/GenBank/DDBJ whole genome shotgun (WGS) entry which is preliminary data.</text>
</comment>
<dbReference type="PANTHER" id="PTHR43095">
    <property type="entry name" value="SUGAR KINASE"/>
    <property type="match status" value="1"/>
</dbReference>
<dbReference type="InterPro" id="IPR018484">
    <property type="entry name" value="FGGY_N"/>
</dbReference>
<dbReference type="GO" id="GO:0005524">
    <property type="term" value="F:ATP binding"/>
    <property type="evidence" value="ECO:0007669"/>
    <property type="project" value="UniProtKB-KW"/>
</dbReference>
<dbReference type="GO" id="GO:0019301">
    <property type="term" value="P:rhamnose catabolic process"/>
    <property type="evidence" value="ECO:0007669"/>
    <property type="project" value="InterPro"/>
</dbReference>
<feature type="domain" description="Carbohydrate kinase FGGY C-terminal" evidence="8">
    <location>
        <begin position="253"/>
        <end position="444"/>
    </location>
</feature>
<dbReference type="PANTHER" id="PTHR43095:SF2">
    <property type="entry name" value="GLUCONOKINASE"/>
    <property type="match status" value="1"/>
</dbReference>